<organism evidence="1 2">
    <name type="scientific">Periconia digitata</name>
    <dbReference type="NCBI Taxonomy" id="1303443"/>
    <lineage>
        <taxon>Eukaryota</taxon>
        <taxon>Fungi</taxon>
        <taxon>Dikarya</taxon>
        <taxon>Ascomycota</taxon>
        <taxon>Pezizomycotina</taxon>
        <taxon>Dothideomycetes</taxon>
        <taxon>Pleosporomycetidae</taxon>
        <taxon>Pleosporales</taxon>
        <taxon>Massarineae</taxon>
        <taxon>Periconiaceae</taxon>
        <taxon>Periconia</taxon>
    </lineage>
</organism>
<gene>
    <name evidence="1" type="ORF">PDIGIT_LOCUS8376</name>
</gene>
<protein>
    <submittedName>
        <fullName evidence="1">Uncharacterized protein</fullName>
    </submittedName>
</protein>
<dbReference type="AlphaFoldDB" id="A0A9W4UFL2"/>
<evidence type="ECO:0000313" key="1">
    <source>
        <dbReference type="EMBL" id="CAI6335296.1"/>
    </source>
</evidence>
<name>A0A9W4UFL2_9PLEO</name>
<dbReference type="Proteomes" id="UP001152607">
    <property type="component" value="Unassembled WGS sequence"/>
</dbReference>
<evidence type="ECO:0000313" key="2">
    <source>
        <dbReference type="Proteomes" id="UP001152607"/>
    </source>
</evidence>
<accession>A0A9W4UFL2</accession>
<dbReference type="EMBL" id="CAOQHR010000005">
    <property type="protein sequence ID" value="CAI6335296.1"/>
    <property type="molecule type" value="Genomic_DNA"/>
</dbReference>
<reference evidence="1" key="1">
    <citation type="submission" date="2023-01" db="EMBL/GenBank/DDBJ databases">
        <authorList>
            <person name="Van Ghelder C."/>
            <person name="Rancurel C."/>
        </authorList>
    </citation>
    <scope>NUCLEOTIDE SEQUENCE</scope>
    <source>
        <strain evidence="1">CNCM I-4278</strain>
    </source>
</reference>
<keyword evidence="2" id="KW-1185">Reference proteome</keyword>
<proteinExistence type="predicted"/>
<comment type="caution">
    <text evidence="1">The sequence shown here is derived from an EMBL/GenBank/DDBJ whole genome shotgun (WGS) entry which is preliminary data.</text>
</comment>
<sequence>MAVHLTPDPLSFRLKSGGLEVPGGEGDRRSIGPSGRAKLTEDICVQEGNSFAVVRYCTVPSYEHGELGRLAVVISLSMRGQSVHPILCCKQRAGRLLTDRVHPSIHSLSHSFIHSSAPRYTPLHIQSWVPVRACHSVFCCNVGLRTLGASPPYRIALHALPSTFHLQCLKREPVPVYGSSHHQPSMQGPLRRAAAARVHPPCPGLECRWLCPCNTCNTSPDYALAKSFSLTASLLHPTGPVKAKVTTSTVPWHRITCTLASYCGNNLLAAS</sequence>